<gene>
    <name evidence="3" type="ORF">APLA_LOCUS12491</name>
    <name evidence="2" type="ORF">APLA_LOCUS4879</name>
</gene>
<feature type="region of interest" description="Disordered" evidence="1">
    <location>
        <begin position="84"/>
        <end position="123"/>
    </location>
</feature>
<keyword evidence="4" id="KW-1185">Reference proteome</keyword>
<dbReference type="OrthoDB" id="6955971at2759"/>
<reference evidence="4 5" key="1">
    <citation type="submission" date="2020-04" db="EMBL/GenBank/DDBJ databases">
        <authorList>
            <person name="Wallbank WR R."/>
            <person name="Pardo Diaz C."/>
            <person name="Kozak K."/>
            <person name="Martin S."/>
            <person name="Jiggins C."/>
            <person name="Moest M."/>
            <person name="Warren A I."/>
            <person name="Byers J.R.P. K."/>
            <person name="Montejo-Kovacevich G."/>
            <person name="Yen C E."/>
        </authorList>
    </citation>
    <scope>NUCLEOTIDE SEQUENCE [LARGE SCALE GENOMIC DNA]</scope>
</reference>
<organism evidence="2 5">
    <name type="scientific">Arctia plantaginis</name>
    <name type="common">Wood tiger moth</name>
    <name type="synonym">Phalaena plantaginis</name>
    <dbReference type="NCBI Taxonomy" id="874455"/>
    <lineage>
        <taxon>Eukaryota</taxon>
        <taxon>Metazoa</taxon>
        <taxon>Ecdysozoa</taxon>
        <taxon>Arthropoda</taxon>
        <taxon>Hexapoda</taxon>
        <taxon>Insecta</taxon>
        <taxon>Pterygota</taxon>
        <taxon>Neoptera</taxon>
        <taxon>Endopterygota</taxon>
        <taxon>Lepidoptera</taxon>
        <taxon>Glossata</taxon>
        <taxon>Ditrysia</taxon>
        <taxon>Noctuoidea</taxon>
        <taxon>Erebidae</taxon>
        <taxon>Arctiinae</taxon>
        <taxon>Arctia</taxon>
    </lineage>
</organism>
<evidence type="ECO:0000313" key="3">
    <source>
        <dbReference type="EMBL" id="CAB3250039.1"/>
    </source>
</evidence>
<dbReference type="AlphaFoldDB" id="A0A8S0ZDJ5"/>
<name>A0A8S0ZDJ5_ARCPL</name>
<dbReference type="EMBL" id="CADEBC010000540">
    <property type="protein sequence ID" value="CAB3250039.1"/>
    <property type="molecule type" value="Genomic_DNA"/>
</dbReference>
<proteinExistence type="predicted"/>
<sequence>MQICIDIHYLIKIASPFRSLHFSNALPINFTRQSPHNDNQFLGNYRSIWRRCRMLIRSCTRRSSQTALSIPMYYLVAALGPRPRHTHRAGERHTAPHRATHTPAANVSSHVNPQITSSHIHKE</sequence>
<evidence type="ECO:0000313" key="2">
    <source>
        <dbReference type="EMBL" id="CAB3231021.1"/>
    </source>
</evidence>
<evidence type="ECO:0000313" key="4">
    <source>
        <dbReference type="Proteomes" id="UP000494106"/>
    </source>
</evidence>
<dbReference type="EMBL" id="CADEBD010000288">
    <property type="protein sequence ID" value="CAB3231021.1"/>
    <property type="molecule type" value="Genomic_DNA"/>
</dbReference>
<accession>A0A8S0ZDJ5</accession>
<comment type="caution">
    <text evidence="2">The sequence shown here is derived from an EMBL/GenBank/DDBJ whole genome shotgun (WGS) entry which is preliminary data.</text>
</comment>
<evidence type="ECO:0000313" key="5">
    <source>
        <dbReference type="Proteomes" id="UP000494256"/>
    </source>
</evidence>
<dbReference type="Proteomes" id="UP000494256">
    <property type="component" value="Unassembled WGS sequence"/>
</dbReference>
<protein>
    <submittedName>
        <fullName evidence="2">Uncharacterized protein</fullName>
    </submittedName>
</protein>
<evidence type="ECO:0000256" key="1">
    <source>
        <dbReference type="SAM" id="MobiDB-lite"/>
    </source>
</evidence>
<dbReference type="Proteomes" id="UP000494106">
    <property type="component" value="Unassembled WGS sequence"/>
</dbReference>
<feature type="compositionally biased region" description="Polar residues" evidence="1">
    <location>
        <begin position="106"/>
        <end position="123"/>
    </location>
</feature>